<proteinExistence type="predicted"/>
<keyword evidence="1" id="KW-1133">Transmembrane helix</keyword>
<protein>
    <recommendedName>
        <fullName evidence="3">Ion transport domain-containing protein</fullName>
    </recommendedName>
</protein>
<dbReference type="EMBL" id="HBEG01048669">
    <property type="protein sequence ID" value="CAD8386012.1"/>
    <property type="molecule type" value="Transcribed_RNA"/>
</dbReference>
<keyword evidence="1" id="KW-0472">Membrane</keyword>
<dbReference type="AlphaFoldDB" id="A0A7S0B7Y5"/>
<sequence>MGAIVFRVLAEHSTWGATHFPTIPKALETLLLKVTLSGTKGGPVIADGWDENFFFGFLLLVFSLVANVTIMGVLGGLLVQTVKTVAEVEKEESQVKSMRLSMDNLWEDLVKGQADTASICERQLRQNLKRTHIVKALQGIGVDLEGLVNASGFVFEQHEGHLSKPQFKRMLMDQRGKNAAKVKDHVETRRFIDMMFKRNGRKTTKTDSITTQTDNVGPA</sequence>
<evidence type="ECO:0000313" key="2">
    <source>
        <dbReference type="EMBL" id="CAD8386012.1"/>
    </source>
</evidence>
<keyword evidence="1" id="KW-0812">Transmembrane</keyword>
<evidence type="ECO:0000256" key="1">
    <source>
        <dbReference type="SAM" id="Phobius"/>
    </source>
</evidence>
<gene>
    <name evidence="2" type="ORF">PBAH0796_LOCUS29700</name>
</gene>
<reference evidence="2" key="1">
    <citation type="submission" date="2021-01" db="EMBL/GenBank/DDBJ databases">
        <authorList>
            <person name="Corre E."/>
            <person name="Pelletier E."/>
            <person name="Niang G."/>
            <person name="Scheremetjew M."/>
            <person name="Finn R."/>
            <person name="Kale V."/>
            <person name="Holt S."/>
            <person name="Cochrane G."/>
            <person name="Meng A."/>
            <person name="Brown T."/>
            <person name="Cohen L."/>
        </authorList>
    </citation>
    <scope>NUCLEOTIDE SEQUENCE</scope>
    <source>
        <strain evidence="2">Pbaha01</strain>
    </source>
</reference>
<name>A0A7S0B7Y5_9DINO</name>
<feature type="transmembrane region" description="Helical" evidence="1">
    <location>
        <begin position="53"/>
        <end position="79"/>
    </location>
</feature>
<organism evidence="2">
    <name type="scientific">Pyrodinium bahamense</name>
    <dbReference type="NCBI Taxonomy" id="73915"/>
    <lineage>
        <taxon>Eukaryota</taxon>
        <taxon>Sar</taxon>
        <taxon>Alveolata</taxon>
        <taxon>Dinophyceae</taxon>
        <taxon>Gonyaulacales</taxon>
        <taxon>Pyrocystaceae</taxon>
        <taxon>Pyrodinium</taxon>
    </lineage>
</organism>
<evidence type="ECO:0008006" key="3">
    <source>
        <dbReference type="Google" id="ProtNLM"/>
    </source>
</evidence>
<accession>A0A7S0B7Y5</accession>